<dbReference type="Gene3D" id="3.30.70.100">
    <property type="match status" value="1"/>
</dbReference>
<gene>
    <name evidence="2" type="ORF">EJ04DRAFT_439220</name>
</gene>
<reference evidence="2" key="1">
    <citation type="journal article" date="2020" name="Stud. Mycol.">
        <title>101 Dothideomycetes genomes: a test case for predicting lifestyles and emergence of pathogens.</title>
        <authorList>
            <person name="Haridas S."/>
            <person name="Albert R."/>
            <person name="Binder M."/>
            <person name="Bloem J."/>
            <person name="Labutti K."/>
            <person name="Salamov A."/>
            <person name="Andreopoulos B."/>
            <person name="Baker S."/>
            <person name="Barry K."/>
            <person name="Bills G."/>
            <person name="Bluhm B."/>
            <person name="Cannon C."/>
            <person name="Castanera R."/>
            <person name="Culley D."/>
            <person name="Daum C."/>
            <person name="Ezra D."/>
            <person name="Gonzalez J."/>
            <person name="Henrissat B."/>
            <person name="Kuo A."/>
            <person name="Liang C."/>
            <person name="Lipzen A."/>
            <person name="Lutzoni F."/>
            <person name="Magnuson J."/>
            <person name="Mondo S."/>
            <person name="Nolan M."/>
            <person name="Ohm R."/>
            <person name="Pangilinan J."/>
            <person name="Park H.-J."/>
            <person name="Ramirez L."/>
            <person name="Alfaro M."/>
            <person name="Sun H."/>
            <person name="Tritt A."/>
            <person name="Yoshinaga Y."/>
            <person name="Zwiers L.-H."/>
            <person name="Turgeon B."/>
            <person name="Goodwin S."/>
            <person name="Spatafora J."/>
            <person name="Crous P."/>
            <person name="Grigoriev I."/>
        </authorList>
    </citation>
    <scope>NUCLEOTIDE SEQUENCE</scope>
    <source>
        <strain evidence="2">CBS 125425</strain>
    </source>
</reference>
<dbReference type="GO" id="GO:0003824">
    <property type="term" value="F:catalytic activity"/>
    <property type="evidence" value="ECO:0007669"/>
    <property type="project" value="TreeGrafter"/>
</dbReference>
<proteinExistence type="predicted"/>
<dbReference type="Pfam" id="PF03992">
    <property type="entry name" value="ABM"/>
    <property type="match status" value="1"/>
</dbReference>
<dbReference type="OrthoDB" id="4641034at2759"/>
<dbReference type="Proteomes" id="UP000799444">
    <property type="component" value="Unassembled WGS sequence"/>
</dbReference>
<comment type="caution">
    <text evidence="2">The sequence shown here is derived from an EMBL/GenBank/DDBJ whole genome shotgun (WGS) entry which is preliminary data.</text>
</comment>
<keyword evidence="3" id="KW-1185">Reference proteome</keyword>
<dbReference type="PANTHER" id="PTHR33336:SF15">
    <property type="entry name" value="ABM DOMAIN-CONTAINING PROTEIN"/>
    <property type="match status" value="1"/>
</dbReference>
<organism evidence="2 3">
    <name type="scientific">Polyplosphaeria fusca</name>
    <dbReference type="NCBI Taxonomy" id="682080"/>
    <lineage>
        <taxon>Eukaryota</taxon>
        <taxon>Fungi</taxon>
        <taxon>Dikarya</taxon>
        <taxon>Ascomycota</taxon>
        <taxon>Pezizomycotina</taxon>
        <taxon>Dothideomycetes</taxon>
        <taxon>Pleosporomycetidae</taxon>
        <taxon>Pleosporales</taxon>
        <taxon>Tetraplosphaeriaceae</taxon>
        <taxon>Polyplosphaeria</taxon>
    </lineage>
</organism>
<evidence type="ECO:0000313" key="3">
    <source>
        <dbReference type="Proteomes" id="UP000799444"/>
    </source>
</evidence>
<dbReference type="AlphaFoldDB" id="A0A9P4V1Q6"/>
<sequence length="109" mass="12549">MSKPGYDVMGNLPTYPEGEFCAVGSLHAHPQHADALVAIYKQTTKLAKSEPGVIYYCISRDNNDPTLFYFFERYASQEALEVHMRQEILRNMLAKEYIKDMDVKFLKPL</sequence>
<dbReference type="PANTHER" id="PTHR33336">
    <property type="entry name" value="QUINOL MONOOXYGENASE YGIN-RELATED"/>
    <property type="match status" value="1"/>
</dbReference>
<protein>
    <recommendedName>
        <fullName evidence="1">ABM domain-containing protein</fullName>
    </recommendedName>
</protein>
<evidence type="ECO:0000259" key="1">
    <source>
        <dbReference type="Pfam" id="PF03992"/>
    </source>
</evidence>
<dbReference type="InterPro" id="IPR007138">
    <property type="entry name" value="ABM_dom"/>
</dbReference>
<dbReference type="SUPFAM" id="SSF54909">
    <property type="entry name" value="Dimeric alpha+beta barrel"/>
    <property type="match status" value="1"/>
</dbReference>
<accession>A0A9P4V1Q6</accession>
<feature type="domain" description="ABM" evidence="1">
    <location>
        <begin position="20"/>
        <end position="91"/>
    </location>
</feature>
<name>A0A9P4V1Q6_9PLEO</name>
<dbReference type="InterPro" id="IPR011008">
    <property type="entry name" value="Dimeric_a/b-barrel"/>
</dbReference>
<evidence type="ECO:0000313" key="2">
    <source>
        <dbReference type="EMBL" id="KAF2733363.1"/>
    </source>
</evidence>
<dbReference type="InterPro" id="IPR050744">
    <property type="entry name" value="AI-2_Isomerase_LsrG"/>
</dbReference>
<dbReference type="EMBL" id="ML996162">
    <property type="protein sequence ID" value="KAF2733363.1"/>
    <property type="molecule type" value="Genomic_DNA"/>
</dbReference>